<dbReference type="GO" id="GO:0004674">
    <property type="term" value="F:protein serine/threonine kinase activity"/>
    <property type="evidence" value="ECO:0007669"/>
    <property type="project" value="TreeGrafter"/>
</dbReference>
<dbReference type="InterPro" id="IPR011047">
    <property type="entry name" value="Quinoprotein_ADH-like_sf"/>
</dbReference>
<keyword evidence="5" id="KW-0853">WD repeat</keyword>
<dbReference type="InterPro" id="IPR008271">
    <property type="entry name" value="Ser/Thr_kinase_AS"/>
</dbReference>
<dbReference type="PROSITE" id="PS50082">
    <property type="entry name" value="WD_REPEATS_2"/>
    <property type="match status" value="1"/>
</dbReference>
<dbReference type="Gene3D" id="2.130.10.10">
    <property type="entry name" value="YVTN repeat-like/Quinoprotein amine dehydrogenase"/>
    <property type="match status" value="2"/>
</dbReference>
<feature type="compositionally biased region" description="Low complexity" evidence="6">
    <location>
        <begin position="275"/>
        <end position="285"/>
    </location>
</feature>
<dbReference type="Gene3D" id="3.30.200.20">
    <property type="entry name" value="Phosphorylase Kinase, domain 1"/>
    <property type="match status" value="1"/>
</dbReference>
<evidence type="ECO:0000256" key="5">
    <source>
        <dbReference type="PROSITE-ProRule" id="PRU00221"/>
    </source>
</evidence>
<name>A0A918A1N2_9ACTN</name>
<evidence type="ECO:0000256" key="3">
    <source>
        <dbReference type="ARBA" id="ARBA00022777"/>
    </source>
</evidence>
<dbReference type="EMBL" id="BMNK01000002">
    <property type="protein sequence ID" value="GGP04111.1"/>
    <property type="molecule type" value="Genomic_DNA"/>
</dbReference>
<dbReference type="PANTHER" id="PTHR43289:SF34">
    <property type="entry name" value="SERINE_THREONINE-PROTEIN KINASE YBDM-RELATED"/>
    <property type="match status" value="1"/>
</dbReference>
<evidence type="ECO:0000256" key="6">
    <source>
        <dbReference type="SAM" id="MobiDB-lite"/>
    </source>
</evidence>
<evidence type="ECO:0000256" key="2">
    <source>
        <dbReference type="ARBA" id="ARBA00022741"/>
    </source>
</evidence>
<keyword evidence="4" id="KW-0067">ATP-binding</keyword>
<evidence type="ECO:0000259" key="7">
    <source>
        <dbReference type="PROSITE" id="PS50011"/>
    </source>
</evidence>
<dbReference type="PROSITE" id="PS00108">
    <property type="entry name" value="PROTEIN_KINASE_ST"/>
    <property type="match status" value="1"/>
</dbReference>
<dbReference type="AlphaFoldDB" id="A0A918A1N2"/>
<protein>
    <recommendedName>
        <fullName evidence="7">Protein kinase domain-containing protein</fullName>
    </recommendedName>
</protein>
<feature type="domain" description="Protein kinase" evidence="7">
    <location>
        <begin position="18"/>
        <end position="271"/>
    </location>
</feature>
<feature type="repeat" description="WD" evidence="5">
    <location>
        <begin position="529"/>
        <end position="572"/>
    </location>
</feature>
<dbReference type="PROSITE" id="PS50011">
    <property type="entry name" value="PROTEIN_KINASE_DOM"/>
    <property type="match status" value="1"/>
</dbReference>
<evidence type="ECO:0000256" key="4">
    <source>
        <dbReference type="ARBA" id="ARBA00022840"/>
    </source>
</evidence>
<dbReference type="GO" id="GO:0005524">
    <property type="term" value="F:ATP binding"/>
    <property type="evidence" value="ECO:0007669"/>
    <property type="project" value="UniProtKB-KW"/>
</dbReference>
<dbReference type="PANTHER" id="PTHR43289">
    <property type="entry name" value="MITOGEN-ACTIVATED PROTEIN KINASE KINASE KINASE 20-RELATED"/>
    <property type="match status" value="1"/>
</dbReference>
<organism evidence="8 9">
    <name type="scientific">Nonomuraea glycinis</name>
    <dbReference type="NCBI Taxonomy" id="2047744"/>
    <lineage>
        <taxon>Bacteria</taxon>
        <taxon>Bacillati</taxon>
        <taxon>Actinomycetota</taxon>
        <taxon>Actinomycetes</taxon>
        <taxon>Streptosporangiales</taxon>
        <taxon>Streptosporangiaceae</taxon>
        <taxon>Nonomuraea</taxon>
    </lineage>
</organism>
<dbReference type="SUPFAM" id="SSF50998">
    <property type="entry name" value="Quinoprotein alcohol dehydrogenase-like"/>
    <property type="match status" value="1"/>
</dbReference>
<dbReference type="RefSeq" id="WP_189137994.1">
    <property type="nucleotide sequence ID" value="NZ_BMNK01000002.1"/>
</dbReference>
<keyword evidence="1" id="KW-0808">Transferase</keyword>
<dbReference type="InterPro" id="IPR001680">
    <property type="entry name" value="WD40_rpt"/>
</dbReference>
<evidence type="ECO:0000313" key="8">
    <source>
        <dbReference type="EMBL" id="GGP04111.1"/>
    </source>
</evidence>
<evidence type="ECO:0000313" key="9">
    <source>
        <dbReference type="Proteomes" id="UP000660745"/>
    </source>
</evidence>
<dbReference type="Gene3D" id="1.10.510.10">
    <property type="entry name" value="Transferase(Phosphotransferase) domain 1"/>
    <property type="match status" value="1"/>
</dbReference>
<dbReference type="SUPFAM" id="SSF56112">
    <property type="entry name" value="Protein kinase-like (PK-like)"/>
    <property type="match status" value="1"/>
</dbReference>
<keyword evidence="3" id="KW-0418">Kinase</keyword>
<feature type="region of interest" description="Disordered" evidence="6">
    <location>
        <begin position="271"/>
        <end position="317"/>
    </location>
</feature>
<feature type="compositionally biased region" description="Low complexity" evidence="6">
    <location>
        <begin position="366"/>
        <end position="387"/>
    </location>
</feature>
<sequence>MPDVRPLGPGDPERINGYRLTGVLGSGGQGVVYLGAGENGRDVAIKLLHSHLSHDDDVAKGFMREVEAARRVAAFCTAAVLDVGMLDDRPYIVSEYVAGETLQALVRTSGPRTGGGLDRLAISTLTALAAIHQAGIVHRDFKPGNVLIGPEGPIVIDFGIAKALDATTRASGPVGTPTYMSPEQFRGERIGPESDLFSWAGTMVFAATGRPAFAAERVPAVVHAVLSGSPDLTGVPPHLLEPIQACLAKDPAARPNTADLLQRLIRQQPGTPIHQAGQQPGPMGQPQGGWQPGAPSGPASVSLPEVTTAPPRRARPVSRRALISGGVAATAAMAVSAFAVFRPAGGTPGADGKELQPRGGVQQPGTPTASAVATTAATPAATPTPTAEPFGTPVKEPVSLPGGSQATALAATGDTVGCGTKKGVVLAWELGATEVTRLGDGGAAVTSVATGELDGKTVVASGHSDGRMRLWNVTGESLGTHRAGDPVLAVTVAGGKAVAVTQKYDGLTDLYSVVRLWDIATGKQIGATIKDHFQGIHGLTFGRLGEQDVLVTGSGGNRVRVWRLSTGKLMRSFHTGEVGGIERLACGRAKGKDVLVSTHLDATLRVYDLATGKRRKKWTFSGQSPDDRGTSALVAGQIGDQPIAAVAHTPFGGDVIVRVWDLDDGDIVGVLGPDAGGEIRALALSELGGLPVIVGTDEQQALHAWSLGSE</sequence>
<dbReference type="InterPro" id="IPR000719">
    <property type="entry name" value="Prot_kinase_dom"/>
</dbReference>
<dbReference type="CDD" id="cd14014">
    <property type="entry name" value="STKc_PknB_like"/>
    <property type="match status" value="1"/>
</dbReference>
<dbReference type="InterPro" id="IPR011009">
    <property type="entry name" value="Kinase-like_dom_sf"/>
</dbReference>
<gene>
    <name evidence="8" type="ORF">GCM10012278_18110</name>
</gene>
<dbReference type="Proteomes" id="UP000660745">
    <property type="component" value="Unassembled WGS sequence"/>
</dbReference>
<reference evidence="8" key="2">
    <citation type="submission" date="2020-09" db="EMBL/GenBank/DDBJ databases">
        <authorList>
            <person name="Sun Q."/>
            <person name="Zhou Y."/>
        </authorList>
    </citation>
    <scope>NUCLEOTIDE SEQUENCE</scope>
    <source>
        <strain evidence="8">CGMCC 4.7430</strain>
    </source>
</reference>
<comment type="caution">
    <text evidence="8">The sequence shown here is derived from an EMBL/GenBank/DDBJ whole genome shotgun (WGS) entry which is preliminary data.</text>
</comment>
<keyword evidence="9" id="KW-1185">Reference proteome</keyword>
<feature type="region of interest" description="Disordered" evidence="6">
    <location>
        <begin position="348"/>
        <end position="391"/>
    </location>
</feature>
<proteinExistence type="predicted"/>
<dbReference type="InterPro" id="IPR015943">
    <property type="entry name" value="WD40/YVTN_repeat-like_dom_sf"/>
</dbReference>
<dbReference type="Pfam" id="PF00069">
    <property type="entry name" value="Pkinase"/>
    <property type="match status" value="1"/>
</dbReference>
<evidence type="ECO:0000256" key="1">
    <source>
        <dbReference type="ARBA" id="ARBA00022679"/>
    </source>
</evidence>
<accession>A0A918A1N2</accession>
<keyword evidence="2" id="KW-0547">Nucleotide-binding</keyword>
<dbReference type="SMART" id="SM00320">
    <property type="entry name" value="WD40"/>
    <property type="match status" value="3"/>
</dbReference>
<reference evidence="8" key="1">
    <citation type="journal article" date="2014" name="Int. J. Syst. Evol. Microbiol.">
        <title>Complete genome sequence of Corynebacterium casei LMG S-19264T (=DSM 44701T), isolated from a smear-ripened cheese.</title>
        <authorList>
            <consortium name="US DOE Joint Genome Institute (JGI-PGF)"/>
            <person name="Walter F."/>
            <person name="Albersmeier A."/>
            <person name="Kalinowski J."/>
            <person name="Ruckert C."/>
        </authorList>
    </citation>
    <scope>NUCLEOTIDE SEQUENCE</scope>
    <source>
        <strain evidence="8">CGMCC 4.7430</strain>
    </source>
</reference>